<dbReference type="EMBL" id="LR899012">
    <property type="protein sequence ID" value="CAD7086736.1"/>
    <property type="molecule type" value="Genomic_DNA"/>
</dbReference>
<evidence type="ECO:0000256" key="1">
    <source>
        <dbReference type="SAM" id="MobiDB-lite"/>
    </source>
</evidence>
<evidence type="ECO:0000313" key="2">
    <source>
        <dbReference type="EMBL" id="CAD7086736.1"/>
    </source>
</evidence>
<feature type="region of interest" description="Disordered" evidence="1">
    <location>
        <begin position="525"/>
        <end position="557"/>
    </location>
</feature>
<feature type="region of interest" description="Disordered" evidence="1">
    <location>
        <begin position="249"/>
        <end position="284"/>
    </location>
</feature>
<accession>A0A7R8UTE4</accession>
<dbReference type="OrthoDB" id="7883660at2759"/>
<organism evidence="2 3">
    <name type="scientific">Hermetia illucens</name>
    <name type="common">Black soldier fly</name>
    <dbReference type="NCBI Taxonomy" id="343691"/>
    <lineage>
        <taxon>Eukaryota</taxon>
        <taxon>Metazoa</taxon>
        <taxon>Ecdysozoa</taxon>
        <taxon>Arthropoda</taxon>
        <taxon>Hexapoda</taxon>
        <taxon>Insecta</taxon>
        <taxon>Pterygota</taxon>
        <taxon>Neoptera</taxon>
        <taxon>Endopterygota</taxon>
        <taxon>Diptera</taxon>
        <taxon>Brachycera</taxon>
        <taxon>Stratiomyomorpha</taxon>
        <taxon>Stratiomyidae</taxon>
        <taxon>Hermetiinae</taxon>
        <taxon>Hermetia</taxon>
    </lineage>
</organism>
<feature type="compositionally biased region" description="Basic residues" evidence="1">
    <location>
        <begin position="532"/>
        <end position="546"/>
    </location>
</feature>
<dbReference type="AlphaFoldDB" id="A0A7R8UTE4"/>
<feature type="region of interest" description="Disordered" evidence="1">
    <location>
        <begin position="160"/>
        <end position="208"/>
    </location>
</feature>
<dbReference type="Proteomes" id="UP000594454">
    <property type="component" value="Chromosome 4"/>
</dbReference>
<name>A0A7R8UTE4_HERIL</name>
<keyword evidence="3" id="KW-1185">Reference proteome</keyword>
<proteinExistence type="predicted"/>
<protein>
    <submittedName>
        <fullName evidence="2">Uncharacterized protein</fullName>
    </submittedName>
</protein>
<reference evidence="2 3" key="1">
    <citation type="submission" date="2020-11" db="EMBL/GenBank/DDBJ databases">
        <authorList>
            <person name="Wallbank WR R."/>
            <person name="Pardo Diaz C."/>
            <person name="Kozak K."/>
            <person name="Martin S."/>
            <person name="Jiggins C."/>
            <person name="Moest M."/>
            <person name="Warren A I."/>
            <person name="Generalovic N T."/>
            <person name="Byers J.R.P. K."/>
            <person name="Montejo-Kovacevich G."/>
            <person name="Yen C E."/>
        </authorList>
    </citation>
    <scope>NUCLEOTIDE SEQUENCE [LARGE SCALE GENOMIC DNA]</scope>
</reference>
<gene>
    <name evidence="2" type="ORF">HERILL_LOCUS9486</name>
</gene>
<sequence>MACSSGCPLHGTLHALARSWNSSATLTRQRRRPTLEQQLKNDRSPFPDQIAESTQFEPNHLISASYSANKEPGNVRHGKIIVKLAEPQKQDYTDPLSAVKSAEEYVQKALQLQAGIQKVAAQQQPLLAIQQQNVIEQKSKFPEYEVYENHQAQIGIQHSTQPNYDSYDYTEQASSSSSTQSLYSGYSTETYQHPKQPQQVNQPSDAKNADYQEQYPQAGNPDYYENTEHSTVKNLELYQQLLQPTADKADYYGPVHQPAEKSSTYHEHLAQSTRKPHPEYYQQHVQKHKSNFEDLHTENPLREEILKQIEESVNKYMKNLENGGKLPRGTVENENKNVYKPKERPQIPEKPTHPPLPNAGPVHDIVNNLNDNIQFIYKARTRPPIPQKISLNFDHNAALKNLQEFDLSHVLTGEQPAKPQQPQHSFAKDNYPEVNELRSQHFDNKPRNFNLHRENQNLNKNIQETSVRPVTNPYHAIAAKHSAEGNWQPVNPENIHTDNDSSYDTYNPKFNNNPDGFGYQHNYKVPDGRGNHSAKRHIKPTKRGRRGGNINPARNNFNLNKDIEANVALRPPPY</sequence>
<feature type="compositionally biased region" description="Low complexity" evidence="1">
    <location>
        <begin position="166"/>
        <end position="188"/>
    </location>
</feature>
<feature type="compositionally biased region" description="Polar residues" evidence="1">
    <location>
        <begin position="189"/>
        <end position="205"/>
    </location>
</feature>
<dbReference type="InParanoid" id="A0A7R8UTE4"/>
<evidence type="ECO:0000313" key="3">
    <source>
        <dbReference type="Proteomes" id="UP000594454"/>
    </source>
</evidence>